<dbReference type="InterPro" id="IPR044682">
    <property type="entry name" value="VDE"/>
</dbReference>
<evidence type="ECO:0000313" key="1">
    <source>
        <dbReference type="EMBL" id="VFU40770.1"/>
    </source>
</evidence>
<accession>A0A6N2LKP7</accession>
<dbReference type="PANTHER" id="PTHR33970:SF2">
    <property type="entry name" value="OS01G0716400 PROTEIN"/>
    <property type="match status" value="1"/>
</dbReference>
<gene>
    <name evidence="1" type="ORF">SVIM_LOCUS236398</name>
</gene>
<proteinExistence type="predicted"/>
<reference evidence="1" key="1">
    <citation type="submission" date="2019-03" db="EMBL/GenBank/DDBJ databases">
        <authorList>
            <person name="Mank J."/>
            <person name="Almeida P."/>
        </authorList>
    </citation>
    <scope>NUCLEOTIDE SEQUENCE</scope>
    <source>
        <strain evidence="1">78183</strain>
    </source>
</reference>
<sequence>MRSVGSLFRKKKHLEFLSQRKQVILWMSLVQTVSKAWGWHNLDGISFAFSSIVNAYIRPVPVLKNLRSKGFSTLKCMVRNCGPQILNLSIGSKMLESASMLEQMKPSRSGVCIASYESPNLEAFSLHVLRKNNCLELAAKFPEKHYVFPMDKFGGEDLSHEAAESGLKLAGDFRTQPSLGSVSVPVPVWYEPVFQVKV</sequence>
<organism evidence="1">
    <name type="scientific">Salix viminalis</name>
    <name type="common">Common osier</name>
    <name type="synonym">Basket willow</name>
    <dbReference type="NCBI Taxonomy" id="40686"/>
    <lineage>
        <taxon>Eukaryota</taxon>
        <taxon>Viridiplantae</taxon>
        <taxon>Streptophyta</taxon>
        <taxon>Embryophyta</taxon>
        <taxon>Tracheophyta</taxon>
        <taxon>Spermatophyta</taxon>
        <taxon>Magnoliopsida</taxon>
        <taxon>eudicotyledons</taxon>
        <taxon>Gunneridae</taxon>
        <taxon>Pentapetalae</taxon>
        <taxon>rosids</taxon>
        <taxon>fabids</taxon>
        <taxon>Malpighiales</taxon>
        <taxon>Salicaceae</taxon>
        <taxon>Saliceae</taxon>
        <taxon>Salix</taxon>
    </lineage>
</organism>
<name>A0A6N2LKP7_SALVM</name>
<protein>
    <submittedName>
        <fullName evidence="1">Uncharacterized protein</fullName>
    </submittedName>
</protein>
<dbReference type="AlphaFoldDB" id="A0A6N2LKP7"/>
<dbReference type="GO" id="GO:0010028">
    <property type="term" value="P:xanthophyll cycle"/>
    <property type="evidence" value="ECO:0007669"/>
    <property type="project" value="InterPro"/>
</dbReference>
<dbReference type="PANTHER" id="PTHR33970">
    <property type="entry name" value="VIOLAXANTHIN DE-EPOXIDASE, CHLOROPLASTIC-RELATED"/>
    <property type="match status" value="1"/>
</dbReference>
<dbReference type="EMBL" id="CAADRP010001552">
    <property type="protein sequence ID" value="VFU40770.1"/>
    <property type="molecule type" value="Genomic_DNA"/>
</dbReference>
<dbReference type="GO" id="GO:0046422">
    <property type="term" value="F:violaxanthin de-epoxidase activity"/>
    <property type="evidence" value="ECO:0007669"/>
    <property type="project" value="InterPro"/>
</dbReference>